<dbReference type="Pfam" id="PF00015">
    <property type="entry name" value="MCPsignal"/>
    <property type="match status" value="1"/>
</dbReference>
<dbReference type="PROSITE" id="PS50111">
    <property type="entry name" value="CHEMOTAXIS_TRANSDUC_2"/>
    <property type="match status" value="1"/>
</dbReference>
<dbReference type="PANTHER" id="PTHR32089:SF112">
    <property type="entry name" value="LYSOZYME-LIKE PROTEIN-RELATED"/>
    <property type="match status" value="1"/>
</dbReference>
<dbReference type="SMART" id="SM00283">
    <property type="entry name" value="MA"/>
    <property type="match status" value="1"/>
</dbReference>
<evidence type="ECO:0000256" key="3">
    <source>
        <dbReference type="SAM" id="Phobius"/>
    </source>
</evidence>
<accession>A0A0G4K5J8</accession>
<dbReference type="RefSeq" id="WP_048593745.1">
    <property type="nucleotide sequence ID" value="NZ_CVLB01000001.1"/>
</dbReference>
<keyword evidence="6" id="KW-1185">Reference proteome</keyword>
<gene>
    <name evidence="5" type="ORF">BRSU_0633</name>
</gene>
<dbReference type="GO" id="GO:0016020">
    <property type="term" value="C:membrane"/>
    <property type="evidence" value="ECO:0007669"/>
    <property type="project" value="InterPro"/>
</dbReference>
<dbReference type="PANTHER" id="PTHR32089">
    <property type="entry name" value="METHYL-ACCEPTING CHEMOTAXIS PROTEIN MCPB"/>
    <property type="match status" value="1"/>
</dbReference>
<dbReference type="InterPro" id="IPR004089">
    <property type="entry name" value="MCPsignal_dom"/>
</dbReference>
<dbReference type="EMBL" id="CVLB01000001">
    <property type="protein sequence ID" value="CRF32184.1"/>
    <property type="molecule type" value="Genomic_DNA"/>
</dbReference>
<sequence>MSLKNKVLLLVIIVVILALSPTIFINTRTNREALYNSAMNISQNYFYDVSSTFDNIFTSTTVGTVSLSDIATVSYDLYSTGSVTDVATNLRKIIYRFHKSQLGLHHVIANGIYFEPDIINNNPYMRGLYSLYLYDVGNTGNMQPKIETANDNYNQEEFYSLALPENWNREAKRPRTIYYSSPYLKNIDKPQKVISFSSPIYSSINDNLIGVSLSDVSLEIVHEMFTNIVKTGPFNTVIFDSRNRKIVYHDNPNYILSDLKDIEWINNAIENTTFYTNTRIRENYKVGDNTYTLFFKQFDNGFYNIFMYVPTSFFYNVLVTTNNTIFFILIVAIIVIIVVLNITIPISLKPLDKISQELESGVFDNNIFVNVSKINSRDSLGDLSTWIRIFFDMVQHVFSSVSKTLKISKEQSNALKVKMVDISEAAGSMTESVGMIIDNISSQQTEFKHVETSNLEIYKIIASSLAELISIDDMTNNLQSKIDDQSVSINQINSLTMTMQKDMQEVSLSVGKAKEESEHVVSLAEDSKEKIVKTENITKSLITSIRGITDFVNSTIDISQQTNMLAMNAAIEAAHAGEQGKGFAVVAEEIRKLATTTNLQSEKAWKILRDIEKEMNQIMSSMTERIITTEDMLVKLQNFVNTMTKVKKVADEKYDSTKEISVSIESLYNAVKEIKEQYTNLHGRISVAKDDLVNLSDFSKKNDEAMKLVSENSDDIVSKTQDMGNQIGNVFGLIKEIEQLSNVASDSVDMLEKEMSNYVIKDFEDVIKEKIKIINEGDRAYSRHAFVQSIYKFVIATFGKEKFQTLLEQMPDECKNIFRDVKKTKFRKKYPLSTSCFIPMTSIMDEFYDGAREGIRQKARYDFKKFSFIKKIFIKLAKKNALADVFVNFTKKMFKNIHVEVVKAEKKRIIYHLHYFPNYDSMIETYYDEMIKNIFRFKYPNGSKVKMTKSISKGYIYTEYIVTW</sequence>
<dbReference type="OrthoDB" id="304448at2"/>
<dbReference type="Proteomes" id="UP000043763">
    <property type="component" value="Unassembled WGS sequence"/>
</dbReference>
<protein>
    <submittedName>
        <fullName evidence="5">Methyl-accepting chemotaxis protein</fullName>
    </submittedName>
</protein>
<organism evidence="5 6">
    <name type="scientific">Brachyspira suanatina</name>
    <dbReference type="NCBI Taxonomy" id="381802"/>
    <lineage>
        <taxon>Bacteria</taxon>
        <taxon>Pseudomonadati</taxon>
        <taxon>Spirochaetota</taxon>
        <taxon>Spirochaetia</taxon>
        <taxon>Brachyspirales</taxon>
        <taxon>Brachyspiraceae</taxon>
        <taxon>Brachyspira</taxon>
    </lineage>
</organism>
<evidence type="ECO:0000313" key="6">
    <source>
        <dbReference type="Proteomes" id="UP000043763"/>
    </source>
</evidence>
<dbReference type="Gene3D" id="3.30.450.20">
    <property type="entry name" value="PAS domain"/>
    <property type="match status" value="1"/>
</dbReference>
<dbReference type="GO" id="GO:0007165">
    <property type="term" value="P:signal transduction"/>
    <property type="evidence" value="ECO:0007669"/>
    <property type="project" value="UniProtKB-KW"/>
</dbReference>
<keyword evidence="3" id="KW-0812">Transmembrane</keyword>
<reference evidence="6" key="1">
    <citation type="submission" date="2015-04" db="EMBL/GenBank/DDBJ databases">
        <authorList>
            <person name="Mushtaq Mamoona"/>
        </authorList>
    </citation>
    <scope>NUCLEOTIDE SEQUENCE [LARGE SCALE GENOMIC DNA]</scope>
    <source>
        <strain evidence="6">AN4859/03</strain>
    </source>
</reference>
<keyword evidence="1 2" id="KW-0807">Transducer</keyword>
<dbReference type="Pfam" id="PF22673">
    <property type="entry name" value="MCP-like_PDC_1"/>
    <property type="match status" value="1"/>
</dbReference>
<evidence type="ECO:0000256" key="1">
    <source>
        <dbReference type="ARBA" id="ARBA00023224"/>
    </source>
</evidence>
<dbReference type="SUPFAM" id="SSF58104">
    <property type="entry name" value="Methyl-accepting chemotaxis protein (MCP) signaling domain"/>
    <property type="match status" value="2"/>
</dbReference>
<name>A0A0G4K5J8_9SPIR</name>
<evidence type="ECO:0000259" key="4">
    <source>
        <dbReference type="PROSITE" id="PS50111"/>
    </source>
</evidence>
<feature type="transmembrane region" description="Helical" evidence="3">
    <location>
        <begin position="301"/>
        <end position="318"/>
    </location>
</feature>
<evidence type="ECO:0000313" key="5">
    <source>
        <dbReference type="EMBL" id="CRF32184.1"/>
    </source>
</evidence>
<dbReference type="Gene3D" id="1.10.287.950">
    <property type="entry name" value="Methyl-accepting chemotaxis protein"/>
    <property type="match status" value="2"/>
</dbReference>
<feature type="domain" description="Methyl-accepting transducer" evidence="4">
    <location>
        <begin position="470"/>
        <end position="682"/>
    </location>
</feature>
<keyword evidence="3" id="KW-1133">Transmembrane helix</keyword>
<proteinExistence type="predicted"/>
<dbReference type="AlphaFoldDB" id="A0A0G4K5J8"/>
<evidence type="ECO:0000256" key="2">
    <source>
        <dbReference type="PROSITE-ProRule" id="PRU00284"/>
    </source>
</evidence>
<feature type="transmembrane region" description="Helical" evidence="3">
    <location>
        <begin position="325"/>
        <end position="348"/>
    </location>
</feature>
<keyword evidence="3" id="KW-0472">Membrane</keyword>